<dbReference type="InterPro" id="IPR007895">
    <property type="entry name" value="MASE1"/>
</dbReference>
<sequence length="425" mass="48138">MQYSLKRLLFLNLLGIICYLIAATFSQFLSNTMVFCSATGIAFAFVMMIGFRMWPVILFGTLLAAVQYICLRGSSPFTLASISFILTTSAGGTIAVLWSVWLINRVIPERIPLFSLRGVIVFTLLGAGLSAIISALIGVECRLVAGYISKEEFVANLIKWGVSHFLGVLILAPPIMLWWRDHSIPPRHTRLELLLVTLSLMFVILLVFGPLYQLVGPQIGQPILLMLPLAWSAIRLKLRVTTLFILFTYFFMWWGTASGYGVFQIHGGDATFTSSQTFLATLTMTTLLISTLALKNQNRAHELKIDQERMKLALEVANVSVWDKEIATGINHSFLWLQQLGYKEGDIPNTTETWEKLLHPDDAERVLRHNKEYHKGGRKGEYQIEYRLRHKDSSYRWLLTQTNESLFIAEPPQRSTGIMVDVTKW</sequence>
<feature type="transmembrane region" description="Helical" evidence="11">
    <location>
        <begin position="7"/>
        <end position="26"/>
    </location>
</feature>
<evidence type="ECO:0000256" key="6">
    <source>
        <dbReference type="ARBA" id="ARBA00022679"/>
    </source>
</evidence>
<dbReference type="Pfam" id="PF08447">
    <property type="entry name" value="PAS_3"/>
    <property type="match status" value="1"/>
</dbReference>
<evidence type="ECO:0000256" key="1">
    <source>
        <dbReference type="ARBA" id="ARBA00000085"/>
    </source>
</evidence>
<evidence type="ECO:0000259" key="12">
    <source>
        <dbReference type="Pfam" id="PF05231"/>
    </source>
</evidence>
<feature type="domain" description="MASE1" evidence="12">
    <location>
        <begin position="13"/>
        <end position="292"/>
    </location>
</feature>
<dbReference type="Gene3D" id="3.30.450.20">
    <property type="entry name" value="PAS domain"/>
    <property type="match status" value="1"/>
</dbReference>
<keyword evidence="10 11" id="KW-0472">Membrane</keyword>
<keyword evidence="7 11" id="KW-0812">Transmembrane</keyword>
<evidence type="ECO:0000259" key="13">
    <source>
        <dbReference type="Pfam" id="PF08447"/>
    </source>
</evidence>
<dbReference type="SUPFAM" id="SSF55785">
    <property type="entry name" value="PYP-like sensor domain (PAS domain)"/>
    <property type="match status" value="1"/>
</dbReference>
<feature type="transmembrane region" description="Helical" evidence="11">
    <location>
        <begin position="114"/>
        <end position="137"/>
    </location>
</feature>
<dbReference type="PANTHER" id="PTHR43304:SF1">
    <property type="entry name" value="PAC DOMAIN-CONTAINING PROTEIN"/>
    <property type="match status" value="1"/>
</dbReference>
<feature type="domain" description="PAS fold-3" evidence="13">
    <location>
        <begin position="336"/>
        <end position="402"/>
    </location>
</feature>
<feature type="transmembrane region" description="Helical" evidence="11">
    <location>
        <begin position="275"/>
        <end position="294"/>
    </location>
</feature>
<organism evidence="14">
    <name type="scientific">hydrothermal vent metagenome</name>
    <dbReference type="NCBI Taxonomy" id="652676"/>
    <lineage>
        <taxon>unclassified sequences</taxon>
        <taxon>metagenomes</taxon>
        <taxon>ecological metagenomes</taxon>
    </lineage>
</organism>
<evidence type="ECO:0000256" key="9">
    <source>
        <dbReference type="ARBA" id="ARBA00022989"/>
    </source>
</evidence>
<dbReference type="CDD" id="cd00130">
    <property type="entry name" value="PAS"/>
    <property type="match status" value="1"/>
</dbReference>
<evidence type="ECO:0000256" key="5">
    <source>
        <dbReference type="ARBA" id="ARBA00022553"/>
    </source>
</evidence>
<evidence type="ECO:0000256" key="10">
    <source>
        <dbReference type="ARBA" id="ARBA00023136"/>
    </source>
</evidence>
<evidence type="ECO:0000256" key="11">
    <source>
        <dbReference type="SAM" id="Phobius"/>
    </source>
</evidence>
<dbReference type="Pfam" id="PF05231">
    <property type="entry name" value="MASE1"/>
    <property type="match status" value="1"/>
</dbReference>
<keyword evidence="6" id="KW-0808">Transferase</keyword>
<dbReference type="AlphaFoldDB" id="A0A3B1DIY2"/>
<dbReference type="GO" id="GO:0005886">
    <property type="term" value="C:plasma membrane"/>
    <property type="evidence" value="ECO:0007669"/>
    <property type="project" value="UniProtKB-SubCell"/>
</dbReference>
<feature type="transmembrane region" description="Helical" evidence="11">
    <location>
        <begin position="243"/>
        <end position="263"/>
    </location>
</feature>
<keyword evidence="9 11" id="KW-1133">Transmembrane helix</keyword>
<evidence type="ECO:0000256" key="3">
    <source>
        <dbReference type="ARBA" id="ARBA00012438"/>
    </source>
</evidence>
<feature type="transmembrane region" description="Helical" evidence="11">
    <location>
        <begin position="191"/>
        <end position="213"/>
    </location>
</feature>
<name>A0A3B1DIY2_9ZZZZ</name>
<feature type="transmembrane region" description="Helical" evidence="11">
    <location>
        <begin position="80"/>
        <end position="102"/>
    </location>
</feature>
<reference evidence="14" key="1">
    <citation type="submission" date="2018-06" db="EMBL/GenBank/DDBJ databases">
        <authorList>
            <person name="Zhirakovskaya E."/>
        </authorList>
    </citation>
    <scope>NUCLEOTIDE SEQUENCE</scope>
</reference>
<evidence type="ECO:0000313" key="14">
    <source>
        <dbReference type="EMBL" id="VAX42389.1"/>
    </source>
</evidence>
<proteinExistence type="predicted"/>
<evidence type="ECO:0000256" key="2">
    <source>
        <dbReference type="ARBA" id="ARBA00004651"/>
    </source>
</evidence>
<keyword evidence="5" id="KW-0597">Phosphoprotein</keyword>
<dbReference type="EMBL" id="UOGL01000653">
    <property type="protein sequence ID" value="VAX42389.1"/>
    <property type="molecule type" value="Genomic_DNA"/>
</dbReference>
<dbReference type="EC" id="2.7.13.3" evidence="3"/>
<feature type="non-terminal residue" evidence="14">
    <location>
        <position position="425"/>
    </location>
</feature>
<comment type="subcellular location">
    <subcellularLocation>
        <location evidence="2">Cell membrane</location>
        <topology evidence="2">Multi-pass membrane protein</topology>
    </subcellularLocation>
</comment>
<evidence type="ECO:0000256" key="8">
    <source>
        <dbReference type="ARBA" id="ARBA00022777"/>
    </source>
</evidence>
<dbReference type="PANTHER" id="PTHR43304">
    <property type="entry name" value="PHYTOCHROME-LIKE PROTEIN CPH1"/>
    <property type="match status" value="1"/>
</dbReference>
<comment type="catalytic activity">
    <reaction evidence="1">
        <text>ATP + protein L-histidine = ADP + protein N-phospho-L-histidine.</text>
        <dbReference type="EC" id="2.7.13.3"/>
    </reaction>
</comment>
<gene>
    <name evidence="14" type="ORF">MNBD_PLANCTO02-1972</name>
</gene>
<dbReference type="GO" id="GO:0004673">
    <property type="term" value="F:protein histidine kinase activity"/>
    <property type="evidence" value="ECO:0007669"/>
    <property type="project" value="UniProtKB-EC"/>
</dbReference>
<protein>
    <recommendedName>
        <fullName evidence="3">histidine kinase</fullName>
        <ecNumber evidence="3">2.7.13.3</ecNumber>
    </recommendedName>
</protein>
<evidence type="ECO:0000256" key="4">
    <source>
        <dbReference type="ARBA" id="ARBA00022475"/>
    </source>
</evidence>
<dbReference type="InterPro" id="IPR052162">
    <property type="entry name" value="Sensor_kinase/Photoreceptor"/>
</dbReference>
<dbReference type="InterPro" id="IPR013655">
    <property type="entry name" value="PAS_fold_3"/>
</dbReference>
<feature type="transmembrane region" description="Helical" evidence="11">
    <location>
        <begin position="157"/>
        <end position="179"/>
    </location>
</feature>
<dbReference type="InterPro" id="IPR000014">
    <property type="entry name" value="PAS"/>
</dbReference>
<dbReference type="InterPro" id="IPR035965">
    <property type="entry name" value="PAS-like_dom_sf"/>
</dbReference>
<accession>A0A3B1DIY2</accession>
<keyword evidence="4" id="KW-1003">Cell membrane</keyword>
<evidence type="ECO:0000256" key="7">
    <source>
        <dbReference type="ARBA" id="ARBA00022692"/>
    </source>
</evidence>
<keyword evidence="8" id="KW-0418">Kinase</keyword>